<sequence>MPRDMLGDAATLGDGTDTGKARVIMRNGKYPAVPAQSPVFADYAVGDVEQADVGHHARFLAVDVYPLVFVEVGADILFRKVAHIRERQPREGAEQVEVAVQFLFGVFQFPLHQQADLIFGQETACCFLLLDFILAERVARQPLVVDGDEYHRP</sequence>
<protein>
    <submittedName>
        <fullName evidence="1">Uncharacterized protein</fullName>
    </submittedName>
</protein>
<evidence type="ECO:0000313" key="1">
    <source>
        <dbReference type="EMBL" id="GFH88691.1"/>
    </source>
</evidence>
<name>A0A7J0A9R8_9BACE</name>
<organism evidence="1 2">
    <name type="scientific">Bacteroides acidifaciens</name>
    <dbReference type="NCBI Taxonomy" id="85831"/>
    <lineage>
        <taxon>Bacteria</taxon>
        <taxon>Pseudomonadati</taxon>
        <taxon>Bacteroidota</taxon>
        <taxon>Bacteroidia</taxon>
        <taxon>Bacteroidales</taxon>
        <taxon>Bacteroidaceae</taxon>
        <taxon>Bacteroides</taxon>
    </lineage>
</organism>
<comment type="caution">
    <text evidence="1">The sequence shown here is derived from an EMBL/GenBank/DDBJ whole genome shotgun (WGS) entry which is preliminary data.</text>
</comment>
<evidence type="ECO:0000313" key="2">
    <source>
        <dbReference type="Proteomes" id="UP000491181"/>
    </source>
</evidence>
<reference evidence="1 2" key="1">
    <citation type="journal article" date="2020" name="Microbiome">
        <title>Single-cell genomics of uncultured bacteria reveals dietary fiber responders in the mouse gut microbiota.</title>
        <authorList>
            <person name="Chijiiwa R."/>
            <person name="Hosokawa M."/>
            <person name="Kogawa M."/>
            <person name="Nishikawa Y."/>
            <person name="Ide K."/>
            <person name="Sakanashi C."/>
            <person name="Takahashi K."/>
            <person name="Takeyama H."/>
        </authorList>
    </citation>
    <scope>NUCLEOTIDE SEQUENCE [LARGE SCALE GENOMIC DNA]</scope>
    <source>
        <strain evidence="1">IMSAGC_001</strain>
    </source>
</reference>
<gene>
    <name evidence="1" type="ORF">IMSAGC001_04135</name>
</gene>
<dbReference type="AlphaFoldDB" id="A0A7J0A9R8"/>
<proteinExistence type="predicted"/>
<dbReference type="Proteomes" id="UP000491181">
    <property type="component" value="Unassembled WGS sequence"/>
</dbReference>
<accession>A0A7J0A9R8</accession>
<dbReference type="EMBL" id="BLLS01000304">
    <property type="protein sequence ID" value="GFH88691.1"/>
    <property type="molecule type" value="Genomic_DNA"/>
</dbReference>